<keyword evidence="5 8" id="KW-0812">Transmembrane</keyword>
<dbReference type="PANTHER" id="PTHR13929">
    <property type="entry name" value="1,4-DIHYDROXY-2-NAPHTHOATE OCTAPRENYLTRANSFERASE"/>
    <property type="match status" value="1"/>
</dbReference>
<evidence type="ECO:0000313" key="10">
    <source>
        <dbReference type="Proteomes" id="UP000051966"/>
    </source>
</evidence>
<dbReference type="CDD" id="cd13962">
    <property type="entry name" value="PT_UbiA_UBIAD1"/>
    <property type="match status" value="1"/>
</dbReference>
<dbReference type="Proteomes" id="UP000051966">
    <property type="component" value="Unassembled WGS sequence"/>
</dbReference>
<keyword evidence="4 9" id="KW-0808">Transferase</keyword>
<feature type="transmembrane region" description="Helical" evidence="8">
    <location>
        <begin position="173"/>
        <end position="198"/>
    </location>
</feature>
<dbReference type="RefSeq" id="WP_053359128.1">
    <property type="nucleotide sequence ID" value="NZ_AZFY01000085.1"/>
</dbReference>
<dbReference type="EMBL" id="AZFY01000085">
    <property type="protein sequence ID" value="KRM08397.1"/>
    <property type="molecule type" value="Genomic_DNA"/>
</dbReference>
<dbReference type="NCBIfam" id="NF004752">
    <property type="entry name" value="PRK06080.1-4"/>
    <property type="match status" value="1"/>
</dbReference>
<feature type="transmembrane region" description="Helical" evidence="8">
    <location>
        <begin position="233"/>
        <end position="258"/>
    </location>
</feature>
<evidence type="ECO:0000256" key="6">
    <source>
        <dbReference type="ARBA" id="ARBA00022989"/>
    </source>
</evidence>
<proteinExistence type="predicted"/>
<dbReference type="OrthoDB" id="9767568at2"/>
<evidence type="ECO:0000256" key="5">
    <source>
        <dbReference type="ARBA" id="ARBA00022692"/>
    </source>
</evidence>
<evidence type="ECO:0000313" key="9">
    <source>
        <dbReference type="EMBL" id="KRM08397.1"/>
    </source>
</evidence>
<keyword evidence="6 8" id="KW-1133">Transmembrane helix</keyword>
<name>A0A0R1VSK4_9LACO</name>
<feature type="transmembrane region" description="Helical" evidence="8">
    <location>
        <begin position="279"/>
        <end position="299"/>
    </location>
</feature>
<feature type="transmembrane region" description="Helical" evidence="8">
    <location>
        <begin position="12"/>
        <end position="32"/>
    </location>
</feature>
<feature type="transmembrane region" description="Helical" evidence="8">
    <location>
        <begin position="210"/>
        <end position="227"/>
    </location>
</feature>
<accession>A0A0R1VSK4</accession>
<feature type="transmembrane region" description="Helical" evidence="8">
    <location>
        <begin position="144"/>
        <end position="161"/>
    </location>
</feature>
<feature type="transmembrane region" description="Helical" evidence="8">
    <location>
        <begin position="88"/>
        <end position="109"/>
    </location>
</feature>
<dbReference type="GO" id="GO:0042371">
    <property type="term" value="P:vitamin K biosynthetic process"/>
    <property type="evidence" value="ECO:0007669"/>
    <property type="project" value="TreeGrafter"/>
</dbReference>
<feature type="transmembrane region" description="Helical" evidence="8">
    <location>
        <begin position="115"/>
        <end position="132"/>
    </location>
</feature>
<gene>
    <name evidence="9" type="ORF">FD41_GL000170</name>
</gene>
<dbReference type="Pfam" id="PF01040">
    <property type="entry name" value="UbiA"/>
    <property type="match status" value="1"/>
</dbReference>
<keyword evidence="3" id="KW-0474">Menaquinone biosynthesis</keyword>
<evidence type="ECO:0000256" key="2">
    <source>
        <dbReference type="ARBA" id="ARBA00004863"/>
    </source>
</evidence>
<keyword evidence="10" id="KW-1185">Reference proteome</keyword>
<dbReference type="Gene3D" id="1.10.357.140">
    <property type="entry name" value="UbiA prenyltransferase"/>
    <property type="match status" value="1"/>
</dbReference>
<evidence type="ECO:0000256" key="8">
    <source>
        <dbReference type="SAM" id="Phobius"/>
    </source>
</evidence>
<dbReference type="AlphaFoldDB" id="A0A0R1VSK4"/>
<dbReference type="InterPro" id="IPR044878">
    <property type="entry name" value="UbiA_sf"/>
</dbReference>
<keyword evidence="7 8" id="KW-0472">Membrane</keyword>
<dbReference type="PANTHER" id="PTHR13929:SF0">
    <property type="entry name" value="UBIA PRENYLTRANSFERASE DOMAIN-CONTAINING PROTEIN 1"/>
    <property type="match status" value="1"/>
</dbReference>
<comment type="subcellular location">
    <subcellularLocation>
        <location evidence="1">Membrane</location>
        <topology evidence="1">Multi-pass membrane protein</topology>
    </subcellularLocation>
</comment>
<evidence type="ECO:0000256" key="7">
    <source>
        <dbReference type="ARBA" id="ARBA00023136"/>
    </source>
</evidence>
<dbReference type="InterPro" id="IPR000537">
    <property type="entry name" value="UbiA_prenyltransferase"/>
</dbReference>
<comment type="caution">
    <text evidence="9">The sequence shown here is derived from an EMBL/GenBank/DDBJ whole genome shotgun (WGS) entry which is preliminary data.</text>
</comment>
<dbReference type="PATRIC" id="fig|1423743.5.peg.183"/>
<feature type="transmembrane region" description="Helical" evidence="8">
    <location>
        <begin position="38"/>
        <end position="58"/>
    </location>
</feature>
<evidence type="ECO:0000256" key="4">
    <source>
        <dbReference type="ARBA" id="ARBA00022679"/>
    </source>
</evidence>
<dbReference type="GO" id="GO:0004659">
    <property type="term" value="F:prenyltransferase activity"/>
    <property type="evidence" value="ECO:0007669"/>
    <property type="project" value="InterPro"/>
</dbReference>
<dbReference type="InterPro" id="IPR026046">
    <property type="entry name" value="UBIAD1"/>
</dbReference>
<dbReference type="GO" id="GO:0009234">
    <property type="term" value="P:menaquinone biosynthetic process"/>
    <property type="evidence" value="ECO:0007669"/>
    <property type="project" value="UniProtKB-UniPathway"/>
</dbReference>
<dbReference type="GO" id="GO:0016020">
    <property type="term" value="C:membrane"/>
    <property type="evidence" value="ECO:0007669"/>
    <property type="project" value="UniProtKB-SubCell"/>
</dbReference>
<organism evidence="9 10">
    <name type="scientific">Lentilactobacillus farraginis DSM 18382 = JCM 14108</name>
    <dbReference type="NCBI Taxonomy" id="1423743"/>
    <lineage>
        <taxon>Bacteria</taxon>
        <taxon>Bacillati</taxon>
        <taxon>Bacillota</taxon>
        <taxon>Bacilli</taxon>
        <taxon>Lactobacillales</taxon>
        <taxon>Lactobacillaceae</taxon>
        <taxon>Lentilactobacillus</taxon>
    </lineage>
</organism>
<dbReference type="UniPathway" id="UPA00079"/>
<comment type="pathway">
    <text evidence="2">Quinol/quinone metabolism; menaquinone biosynthesis.</text>
</comment>
<reference evidence="9 10" key="1">
    <citation type="journal article" date="2015" name="Genome Announc.">
        <title>Expanding the biotechnology potential of lactobacilli through comparative genomics of 213 strains and associated genera.</title>
        <authorList>
            <person name="Sun Z."/>
            <person name="Harris H.M."/>
            <person name="McCann A."/>
            <person name="Guo C."/>
            <person name="Argimon S."/>
            <person name="Zhang W."/>
            <person name="Yang X."/>
            <person name="Jeffery I.B."/>
            <person name="Cooney J.C."/>
            <person name="Kagawa T.F."/>
            <person name="Liu W."/>
            <person name="Song Y."/>
            <person name="Salvetti E."/>
            <person name="Wrobel A."/>
            <person name="Rasinkangas P."/>
            <person name="Parkhill J."/>
            <person name="Rea M.C."/>
            <person name="O'Sullivan O."/>
            <person name="Ritari J."/>
            <person name="Douillard F.P."/>
            <person name="Paul Ross R."/>
            <person name="Yang R."/>
            <person name="Briner A.E."/>
            <person name="Felis G.E."/>
            <person name="de Vos W.M."/>
            <person name="Barrangou R."/>
            <person name="Klaenhammer T.R."/>
            <person name="Caufield P.W."/>
            <person name="Cui Y."/>
            <person name="Zhang H."/>
            <person name="O'Toole P.W."/>
        </authorList>
    </citation>
    <scope>NUCLEOTIDE SEQUENCE [LARGE SCALE GENOMIC DNA]</scope>
    <source>
        <strain evidence="9 10">DSM 18382</strain>
    </source>
</reference>
<protein>
    <submittedName>
        <fullName evidence="9">1,4-dihydroxy-2-naphthoate octaprenyltransferase</fullName>
    </submittedName>
</protein>
<evidence type="ECO:0000256" key="1">
    <source>
        <dbReference type="ARBA" id="ARBA00004141"/>
    </source>
</evidence>
<sequence>MSLANFLELVEFKAKSASVFPFIVGLFFSWYFLNSVNAVNAILFFIAMFLFNMFVDIWDNYSDYRHSDQEIYKTGTNIIGREHLSIRLIQVMMATMFGVAALIGIYLTVQVGLPLLWMGIFCFLIGLLYAGGPIPISSTPFGELASGFTMGVMITLISVYINSYQIFQWHWPLLLEILLAASPEFVWIANIMFANNICDAHEDEMNKRHTIVHYLGVKPAVFIWNILNGLAIALVLIAIYIGVYPITLIAIIVPLPFMIKQMRLFTHKQVKRETFVCSVKILINGSMGLCLGFLIYWLYALLH</sequence>
<evidence type="ECO:0000256" key="3">
    <source>
        <dbReference type="ARBA" id="ARBA00022428"/>
    </source>
</evidence>